<keyword evidence="1" id="KW-0539">Nucleus</keyword>
<dbReference type="EMBL" id="CACTIH010000094">
    <property type="protein sequence ID" value="CAA2953593.1"/>
    <property type="molecule type" value="Genomic_DNA"/>
</dbReference>
<gene>
    <name evidence="3" type="ORF">OLEA9_A087895</name>
</gene>
<dbReference type="SUPFAM" id="SSF81383">
    <property type="entry name" value="F-box domain"/>
    <property type="match status" value="1"/>
</dbReference>
<evidence type="ECO:0000313" key="3">
    <source>
        <dbReference type="EMBL" id="CAA2953593.1"/>
    </source>
</evidence>
<reference evidence="3 4" key="1">
    <citation type="submission" date="2019-12" db="EMBL/GenBank/DDBJ databases">
        <authorList>
            <person name="Alioto T."/>
            <person name="Alioto T."/>
            <person name="Gomez Garrido J."/>
        </authorList>
    </citation>
    <scope>NUCLEOTIDE SEQUENCE [LARGE SCALE GENOMIC DNA]</scope>
</reference>
<dbReference type="Proteomes" id="UP000594638">
    <property type="component" value="Unassembled WGS sequence"/>
</dbReference>
<keyword evidence="4" id="KW-1185">Reference proteome</keyword>
<dbReference type="PANTHER" id="PTHR12874">
    <property type="entry name" value="F-BOX ONLY PROTEIN 48-RELATED"/>
    <property type="match status" value="1"/>
</dbReference>
<comment type="function">
    <text evidence="1">Acts as a component of a SCF E3 ubiquitin ligase complexes.</text>
</comment>
<keyword evidence="1" id="KW-0833">Ubl conjugation pathway</keyword>
<dbReference type="InterPro" id="IPR036047">
    <property type="entry name" value="F-box-like_dom_sf"/>
</dbReference>
<sequence length="139" mass="16322">MEVNCEDSDETVFALSFSDFPEDVQLFILSFLDPSELASFACTSKKCFSLCRDESLWFSMCDRRWGSCTLLKRWGQGKISYKDLYRILSEYENLIGFWRRYRINTTSVNLRMALSCILSGVRFILLGQEFRLQKTDLMK</sequence>
<feature type="domain" description="F-box" evidence="2">
    <location>
        <begin position="14"/>
        <end position="60"/>
    </location>
</feature>
<dbReference type="InterPro" id="IPR001810">
    <property type="entry name" value="F-box_dom"/>
</dbReference>
<dbReference type="OrthoDB" id="1924875at2759"/>
<organism evidence="3 4">
    <name type="scientific">Olea europaea subsp. europaea</name>
    <dbReference type="NCBI Taxonomy" id="158383"/>
    <lineage>
        <taxon>Eukaryota</taxon>
        <taxon>Viridiplantae</taxon>
        <taxon>Streptophyta</taxon>
        <taxon>Embryophyta</taxon>
        <taxon>Tracheophyta</taxon>
        <taxon>Spermatophyta</taxon>
        <taxon>Magnoliopsida</taxon>
        <taxon>eudicotyledons</taxon>
        <taxon>Gunneridae</taxon>
        <taxon>Pentapetalae</taxon>
        <taxon>asterids</taxon>
        <taxon>lamiids</taxon>
        <taxon>Lamiales</taxon>
        <taxon>Oleaceae</taxon>
        <taxon>Oleeae</taxon>
        <taxon>Olea</taxon>
    </lineage>
</organism>
<evidence type="ECO:0000259" key="2">
    <source>
        <dbReference type="PROSITE" id="PS50181"/>
    </source>
</evidence>
<dbReference type="AlphaFoldDB" id="A0A8S0PIL3"/>
<dbReference type="Gramene" id="OE9A087895T1">
    <property type="protein sequence ID" value="OE9A087895C1"/>
    <property type="gene ID" value="OE9A087895"/>
</dbReference>
<dbReference type="PANTHER" id="PTHR12874:SF28">
    <property type="entry name" value="F-BOX PROTEIN"/>
    <property type="match status" value="1"/>
</dbReference>
<dbReference type="Pfam" id="PF00646">
    <property type="entry name" value="F-box"/>
    <property type="match status" value="1"/>
</dbReference>
<dbReference type="Gene3D" id="1.20.1280.50">
    <property type="match status" value="1"/>
</dbReference>
<dbReference type="PROSITE" id="PS50181">
    <property type="entry name" value="FBOX"/>
    <property type="match status" value="1"/>
</dbReference>
<comment type="subcellular location">
    <subcellularLocation>
        <location evidence="1">Nucleus</location>
    </subcellularLocation>
</comment>
<evidence type="ECO:0000313" key="4">
    <source>
        <dbReference type="Proteomes" id="UP000594638"/>
    </source>
</evidence>
<protein>
    <recommendedName>
        <fullName evidence="1">F-box protein</fullName>
    </recommendedName>
</protein>
<evidence type="ECO:0000256" key="1">
    <source>
        <dbReference type="RuleBase" id="RU369085"/>
    </source>
</evidence>
<name>A0A8S0PIL3_OLEEU</name>
<dbReference type="GO" id="GO:0019005">
    <property type="term" value="C:SCF ubiquitin ligase complex"/>
    <property type="evidence" value="ECO:0007669"/>
    <property type="project" value="UniProtKB-UniRule"/>
</dbReference>
<dbReference type="GO" id="GO:0016567">
    <property type="term" value="P:protein ubiquitination"/>
    <property type="evidence" value="ECO:0007669"/>
    <property type="project" value="UniProtKB-UniRule"/>
</dbReference>
<comment type="pathway">
    <text evidence="1">Protein modification; protein ubiquitination.</text>
</comment>
<dbReference type="GO" id="GO:0005737">
    <property type="term" value="C:cytoplasm"/>
    <property type="evidence" value="ECO:0007669"/>
    <property type="project" value="TreeGrafter"/>
</dbReference>
<dbReference type="GO" id="GO:0031146">
    <property type="term" value="P:SCF-dependent proteasomal ubiquitin-dependent protein catabolic process"/>
    <property type="evidence" value="ECO:0007669"/>
    <property type="project" value="UniProtKB-UniRule"/>
</dbReference>
<proteinExistence type="predicted"/>
<comment type="caution">
    <text evidence="3">The sequence shown here is derived from an EMBL/GenBank/DDBJ whole genome shotgun (WGS) entry which is preliminary data.</text>
</comment>
<accession>A0A8S0PIL3</accession>
<dbReference type="SMART" id="SM00256">
    <property type="entry name" value="FBOX"/>
    <property type="match status" value="1"/>
</dbReference>
<dbReference type="GO" id="GO:0009740">
    <property type="term" value="P:gibberellic acid mediated signaling pathway"/>
    <property type="evidence" value="ECO:0007669"/>
    <property type="project" value="TreeGrafter"/>
</dbReference>
<dbReference type="GO" id="GO:0005634">
    <property type="term" value="C:nucleus"/>
    <property type="evidence" value="ECO:0007669"/>
    <property type="project" value="UniProtKB-SubCell"/>
</dbReference>
<comment type="subunit">
    <text evidence="1">Component of the SCF-type E3 ligase complex.</text>
</comment>